<dbReference type="Pfam" id="PF17914">
    <property type="entry name" value="HopA1"/>
    <property type="match status" value="1"/>
</dbReference>
<name>A0A2S0Q5L7_NODSP</name>
<protein>
    <submittedName>
        <fullName evidence="1">Uncharacterized protein</fullName>
    </submittedName>
</protein>
<accession>A0A2S0Q5L7</accession>
<dbReference type="EMBL" id="CP020114">
    <property type="protein sequence ID" value="AVZ29580.1"/>
    <property type="molecule type" value="Genomic_DNA"/>
</dbReference>
<evidence type="ECO:0000313" key="1">
    <source>
        <dbReference type="EMBL" id="AVZ29580.1"/>
    </source>
</evidence>
<dbReference type="GeneID" id="78015698"/>
<gene>
    <name evidence="1" type="ORF">BMF81_00292</name>
</gene>
<dbReference type="RefSeq" id="WP_107805800.1">
    <property type="nucleotide sequence ID" value="NZ_CAWNZE010000001.1"/>
</dbReference>
<dbReference type="Proteomes" id="UP000244056">
    <property type="component" value="Chromosome"/>
</dbReference>
<reference evidence="1 2" key="1">
    <citation type="submission" date="2017-03" db="EMBL/GenBank/DDBJ databases">
        <title>Comparative genomics of the toxic Baltic Sea cyanobacteria Nodularia spumigena UHCC 0039 and its response on varying salinity.</title>
        <authorList>
            <person name="Teikari J.E."/>
        </authorList>
    </citation>
    <scope>NUCLEOTIDE SEQUENCE [LARGE SCALE GENOMIC DNA]</scope>
    <source>
        <strain evidence="1 2">UHCC 0039</strain>
    </source>
</reference>
<dbReference type="KEGG" id="nsp:BMF81_00292"/>
<proteinExistence type="predicted"/>
<dbReference type="InterPro" id="IPR040871">
    <property type="entry name" value="HopA1"/>
</dbReference>
<sequence length="363" mass="41213">MQLLDTGLTGQLLEVIEDIVEKVEIKSDFSIHNPDYKPLDLPLEVVERFQKMPNQIQQKYLGLQLRSFIYGIYYNGSMRSALALDGEGNNLPQDLENNSFLGVDLGFYDRLHNSNQGEGYFDSGWYVLREETDGKLAVTKGALRLHIEREKHLQNIEKAAVVGDIVAIRLPKNRVQNGFYMAVGNQGFTRLEDEQNNSVTVRIYFNFTPEGAVAVMGSLTKQFNELEIPFSFKVLYNPQDYGRHDSGVLYFDKSDYQEVRGILQRVYGENKVHFQSEVPLFTMQLAPGLGLAEEPDQKFVEKESFGMNRCQIVANGLLKAWYQGNNSVDGRMQAICAEFSTLGIDLQRVYLNAGSEDIYQLLA</sequence>
<dbReference type="AlphaFoldDB" id="A0A2S0Q5L7"/>
<organism evidence="1 2">
    <name type="scientific">Nodularia spumigena UHCC 0039</name>
    <dbReference type="NCBI Taxonomy" id="1914872"/>
    <lineage>
        <taxon>Bacteria</taxon>
        <taxon>Bacillati</taxon>
        <taxon>Cyanobacteriota</taxon>
        <taxon>Cyanophyceae</taxon>
        <taxon>Nostocales</taxon>
        <taxon>Nodulariaceae</taxon>
        <taxon>Nodularia</taxon>
    </lineage>
</organism>
<evidence type="ECO:0000313" key="2">
    <source>
        <dbReference type="Proteomes" id="UP000244056"/>
    </source>
</evidence>